<feature type="transmembrane region" description="Helical" evidence="5">
    <location>
        <begin position="44"/>
        <end position="71"/>
    </location>
</feature>
<dbReference type="OrthoDB" id="10011262at2759"/>
<dbReference type="Gene3D" id="1.20.1070.10">
    <property type="entry name" value="Rhodopsin 7-helix transmembrane proteins"/>
    <property type="match status" value="1"/>
</dbReference>
<dbReference type="PRINTS" id="PR00237">
    <property type="entry name" value="GPCRRHODOPSN"/>
</dbReference>
<dbReference type="InterPro" id="IPR052954">
    <property type="entry name" value="GPCR-Ligand_Int"/>
</dbReference>
<feature type="domain" description="G-protein coupled receptors family 1 profile" evidence="6">
    <location>
        <begin position="63"/>
        <end position="145"/>
    </location>
</feature>
<evidence type="ECO:0000313" key="8">
    <source>
        <dbReference type="Proteomes" id="UP000281553"/>
    </source>
</evidence>
<gene>
    <name evidence="7" type="ORF">DILT_LOCUS5747</name>
</gene>
<dbReference type="PANTHER" id="PTHR46641">
    <property type="entry name" value="FMRFAMIDE RECEPTOR-RELATED"/>
    <property type="match status" value="1"/>
</dbReference>
<accession>A0A3P7NWG4</accession>
<evidence type="ECO:0000256" key="5">
    <source>
        <dbReference type="SAM" id="Phobius"/>
    </source>
</evidence>
<dbReference type="SUPFAM" id="SSF81321">
    <property type="entry name" value="Family A G protein-coupled receptor-like"/>
    <property type="match status" value="1"/>
</dbReference>
<proteinExistence type="predicted"/>
<dbReference type="AlphaFoldDB" id="A0A3P7NWG4"/>
<sequence length="145" mass="16268">MDEDYHEPSFPDLPEALRFSNYSVELISDIVNDSLRSIYQKDLIGHYVMGVTTLTISCIGFIGNVLSIGVLTSKFLRGTTTNMYLIALAASDALMLLFAILVAVKDARVPQLGVASWELWADMTFFPKYYPFFHAFANLFQVCHA</sequence>
<evidence type="ECO:0000256" key="3">
    <source>
        <dbReference type="ARBA" id="ARBA00022989"/>
    </source>
</evidence>
<dbReference type="GO" id="GO:0008528">
    <property type="term" value="F:G protein-coupled peptide receptor activity"/>
    <property type="evidence" value="ECO:0007669"/>
    <property type="project" value="InterPro"/>
</dbReference>
<evidence type="ECO:0000313" key="7">
    <source>
        <dbReference type="EMBL" id="VDN09916.1"/>
    </source>
</evidence>
<dbReference type="EMBL" id="UYRU01048057">
    <property type="protein sequence ID" value="VDN09916.1"/>
    <property type="molecule type" value="Genomic_DNA"/>
</dbReference>
<dbReference type="PROSITE" id="PS50262">
    <property type="entry name" value="G_PROTEIN_RECEP_F1_2"/>
    <property type="match status" value="1"/>
</dbReference>
<protein>
    <recommendedName>
        <fullName evidence="6">G-protein coupled receptors family 1 profile domain-containing protein</fullName>
    </recommendedName>
</protein>
<dbReference type="InterPro" id="IPR019427">
    <property type="entry name" value="7TM_GPCR_serpentine_rcpt_Srw"/>
</dbReference>
<keyword evidence="8" id="KW-1185">Reference proteome</keyword>
<dbReference type="InterPro" id="IPR017452">
    <property type="entry name" value="GPCR_Rhodpsn_7TM"/>
</dbReference>
<dbReference type="GO" id="GO:0016020">
    <property type="term" value="C:membrane"/>
    <property type="evidence" value="ECO:0007669"/>
    <property type="project" value="UniProtKB-SubCell"/>
</dbReference>
<evidence type="ECO:0000256" key="4">
    <source>
        <dbReference type="ARBA" id="ARBA00023136"/>
    </source>
</evidence>
<name>A0A3P7NWG4_DIBLA</name>
<keyword evidence="3 5" id="KW-1133">Transmembrane helix</keyword>
<organism evidence="7 8">
    <name type="scientific">Dibothriocephalus latus</name>
    <name type="common">Fish tapeworm</name>
    <name type="synonym">Diphyllobothrium latum</name>
    <dbReference type="NCBI Taxonomy" id="60516"/>
    <lineage>
        <taxon>Eukaryota</taxon>
        <taxon>Metazoa</taxon>
        <taxon>Spiralia</taxon>
        <taxon>Lophotrochozoa</taxon>
        <taxon>Platyhelminthes</taxon>
        <taxon>Cestoda</taxon>
        <taxon>Eucestoda</taxon>
        <taxon>Diphyllobothriidea</taxon>
        <taxon>Diphyllobothriidae</taxon>
        <taxon>Dibothriocephalus</taxon>
    </lineage>
</organism>
<evidence type="ECO:0000256" key="2">
    <source>
        <dbReference type="ARBA" id="ARBA00022692"/>
    </source>
</evidence>
<dbReference type="InterPro" id="IPR000276">
    <property type="entry name" value="GPCR_Rhodpsn"/>
</dbReference>
<reference evidence="7 8" key="1">
    <citation type="submission" date="2018-11" db="EMBL/GenBank/DDBJ databases">
        <authorList>
            <consortium name="Pathogen Informatics"/>
        </authorList>
    </citation>
    <scope>NUCLEOTIDE SEQUENCE [LARGE SCALE GENOMIC DNA]</scope>
</reference>
<comment type="subcellular location">
    <subcellularLocation>
        <location evidence="1">Membrane</location>
    </subcellularLocation>
</comment>
<dbReference type="Pfam" id="PF10324">
    <property type="entry name" value="7TM_GPCR_Srw"/>
    <property type="match status" value="1"/>
</dbReference>
<evidence type="ECO:0000259" key="6">
    <source>
        <dbReference type="PROSITE" id="PS50262"/>
    </source>
</evidence>
<feature type="transmembrane region" description="Helical" evidence="5">
    <location>
        <begin position="83"/>
        <end position="104"/>
    </location>
</feature>
<keyword evidence="2 5" id="KW-0812">Transmembrane</keyword>
<dbReference type="Proteomes" id="UP000281553">
    <property type="component" value="Unassembled WGS sequence"/>
</dbReference>
<dbReference type="PANTHER" id="PTHR46641:SF2">
    <property type="entry name" value="FMRFAMIDE RECEPTOR"/>
    <property type="match status" value="1"/>
</dbReference>
<keyword evidence="4 5" id="KW-0472">Membrane</keyword>
<evidence type="ECO:0000256" key="1">
    <source>
        <dbReference type="ARBA" id="ARBA00004370"/>
    </source>
</evidence>